<feature type="compositionally biased region" description="Polar residues" evidence="1">
    <location>
        <begin position="88"/>
        <end position="105"/>
    </location>
</feature>
<proteinExistence type="predicted"/>
<comment type="caution">
    <text evidence="2">The sequence shown here is derived from an EMBL/GenBank/DDBJ whole genome shotgun (WGS) entry which is preliminary data.</text>
</comment>
<organism evidence="2 3">
    <name type="scientific">Natrinema altunense</name>
    <dbReference type="NCBI Taxonomy" id="222984"/>
    <lineage>
        <taxon>Archaea</taxon>
        <taxon>Methanobacteriati</taxon>
        <taxon>Methanobacteriota</taxon>
        <taxon>Stenosarchaea group</taxon>
        <taxon>Halobacteria</taxon>
        <taxon>Halobacteriales</taxon>
        <taxon>Natrialbaceae</taxon>
        <taxon>Natrinema</taxon>
    </lineage>
</organism>
<feature type="region of interest" description="Disordered" evidence="1">
    <location>
        <begin position="84"/>
        <end position="105"/>
    </location>
</feature>
<name>A0A482Y0E8_9EURY</name>
<evidence type="ECO:0000313" key="3">
    <source>
        <dbReference type="Proteomes" id="UP000292704"/>
    </source>
</evidence>
<evidence type="ECO:0000256" key="1">
    <source>
        <dbReference type="SAM" id="MobiDB-lite"/>
    </source>
</evidence>
<reference evidence="2 3" key="1">
    <citation type="submission" date="2019-02" db="EMBL/GenBank/DDBJ databases">
        <title>Genome analysis provides insights into bioremediation potentialities and Haloocin production by Natrinema altunense strain 4.1R isolated from Chott Douz in Tunisian desert.</title>
        <authorList>
            <person name="Najjari A."/>
            <person name="Youssef N."/>
            <person name="Ben Dhia O."/>
            <person name="Ferjani R."/>
            <person name="El Hidri D."/>
            <person name="Ouzari H.I."/>
            <person name="Cherif A."/>
        </authorList>
    </citation>
    <scope>NUCLEOTIDE SEQUENCE [LARGE SCALE GENOMIC DNA]</scope>
    <source>
        <strain evidence="2 3">4.1R</strain>
    </source>
</reference>
<sequence length="105" mass="11450">MTDVAALEDDLEVAGKMSKAAGKTFLKRFIPNEIIAAYDAKKETEEPSFQDKLQEARFPSEWISDLGDFAPPSEWTETFREEAIKAATNATGTGSSSGDAQSRNS</sequence>
<protein>
    <submittedName>
        <fullName evidence="2">Uncharacterized protein</fullName>
    </submittedName>
</protein>
<gene>
    <name evidence="2" type="ORF">ELS17_09330</name>
</gene>
<accession>A0A482Y0E8</accession>
<dbReference type="AlphaFoldDB" id="A0A482Y0E8"/>
<dbReference type="EMBL" id="SHMR01000001">
    <property type="protein sequence ID" value="RZH69589.1"/>
    <property type="molecule type" value="Genomic_DNA"/>
</dbReference>
<dbReference type="Proteomes" id="UP000292704">
    <property type="component" value="Unassembled WGS sequence"/>
</dbReference>
<evidence type="ECO:0000313" key="2">
    <source>
        <dbReference type="EMBL" id="RZH69589.1"/>
    </source>
</evidence>